<dbReference type="PROSITE" id="PS50920">
    <property type="entry name" value="SOLCAR"/>
    <property type="match status" value="2"/>
</dbReference>
<keyword evidence="9 10" id="KW-0472">Membrane</keyword>
<dbReference type="GO" id="GO:1990542">
    <property type="term" value="P:mitochondrial transmembrane transport"/>
    <property type="evidence" value="ECO:0007669"/>
    <property type="project" value="InterPro"/>
</dbReference>
<proteinExistence type="inferred from homology"/>
<evidence type="ECO:0000256" key="9">
    <source>
        <dbReference type="ARBA" id="ARBA00023136"/>
    </source>
</evidence>
<comment type="caution">
    <text evidence="12">The sequence shown here is derived from an EMBL/GenBank/DDBJ whole genome shotgun (WGS) entry which is preliminary data.</text>
</comment>
<keyword evidence="5" id="KW-0677">Repeat</keyword>
<organism evidence="12 13">
    <name type="scientific">Triparma laevis f. longispina</name>
    <dbReference type="NCBI Taxonomy" id="1714387"/>
    <lineage>
        <taxon>Eukaryota</taxon>
        <taxon>Sar</taxon>
        <taxon>Stramenopiles</taxon>
        <taxon>Ochrophyta</taxon>
        <taxon>Bolidophyceae</taxon>
        <taxon>Parmales</taxon>
        <taxon>Triparmaceae</taxon>
        <taxon>Triparma</taxon>
    </lineage>
</organism>
<evidence type="ECO:0000313" key="13">
    <source>
        <dbReference type="Proteomes" id="UP001165122"/>
    </source>
</evidence>
<feature type="repeat" description="Solcar" evidence="10">
    <location>
        <begin position="253"/>
        <end position="350"/>
    </location>
</feature>
<gene>
    <name evidence="12" type="ORF">TrLO_g578</name>
</gene>
<dbReference type="Proteomes" id="UP001165122">
    <property type="component" value="Unassembled WGS sequence"/>
</dbReference>
<keyword evidence="7" id="KW-1133">Transmembrane helix</keyword>
<dbReference type="OrthoDB" id="1747031at2759"/>
<evidence type="ECO:0000256" key="4">
    <source>
        <dbReference type="ARBA" id="ARBA00022692"/>
    </source>
</evidence>
<evidence type="ECO:0000256" key="6">
    <source>
        <dbReference type="ARBA" id="ARBA00022792"/>
    </source>
</evidence>
<comment type="similarity">
    <text evidence="2 11">Belongs to the mitochondrial carrier (TC 2.A.29) family.</text>
</comment>
<feature type="repeat" description="Solcar" evidence="10">
    <location>
        <begin position="22"/>
        <end position="161"/>
    </location>
</feature>
<dbReference type="SUPFAM" id="SSF103506">
    <property type="entry name" value="Mitochondrial carrier"/>
    <property type="match status" value="1"/>
</dbReference>
<dbReference type="PANTHER" id="PTHR45760:SF2">
    <property type="entry name" value="FI19922P1-RELATED"/>
    <property type="match status" value="1"/>
</dbReference>
<keyword evidence="3 11" id="KW-0813">Transport</keyword>
<dbReference type="InterPro" id="IPR018108">
    <property type="entry name" value="MCP_transmembrane"/>
</dbReference>
<accession>A0A9W7A460</accession>
<dbReference type="Pfam" id="PF00153">
    <property type="entry name" value="Mito_carr"/>
    <property type="match status" value="3"/>
</dbReference>
<evidence type="ECO:0008006" key="14">
    <source>
        <dbReference type="Google" id="ProtNLM"/>
    </source>
</evidence>
<evidence type="ECO:0000256" key="5">
    <source>
        <dbReference type="ARBA" id="ARBA00022737"/>
    </source>
</evidence>
<dbReference type="PANTHER" id="PTHR45760">
    <property type="entry name" value="FI19922P1-RELATED"/>
    <property type="match status" value="1"/>
</dbReference>
<dbReference type="AlphaFoldDB" id="A0A9W7A460"/>
<evidence type="ECO:0000256" key="8">
    <source>
        <dbReference type="ARBA" id="ARBA00023128"/>
    </source>
</evidence>
<dbReference type="EMBL" id="BRXW01000534">
    <property type="protein sequence ID" value="GMH63766.1"/>
    <property type="molecule type" value="Genomic_DNA"/>
</dbReference>
<keyword evidence="6" id="KW-0999">Mitochondrion inner membrane</keyword>
<dbReference type="InterPro" id="IPR045315">
    <property type="entry name" value="Mtm1-like"/>
</dbReference>
<dbReference type="InterPro" id="IPR023395">
    <property type="entry name" value="MCP_dom_sf"/>
</dbReference>
<evidence type="ECO:0000256" key="11">
    <source>
        <dbReference type="RuleBase" id="RU000488"/>
    </source>
</evidence>
<protein>
    <recommendedName>
        <fullName evidence="14">Mitochondrial carrier protein</fullName>
    </recommendedName>
</protein>
<evidence type="ECO:0000256" key="3">
    <source>
        <dbReference type="ARBA" id="ARBA00022448"/>
    </source>
</evidence>
<comment type="subcellular location">
    <subcellularLocation>
        <location evidence="1">Mitochondrion inner membrane</location>
        <topology evidence="1">Multi-pass membrane protein</topology>
    </subcellularLocation>
</comment>
<evidence type="ECO:0000256" key="1">
    <source>
        <dbReference type="ARBA" id="ARBA00004448"/>
    </source>
</evidence>
<evidence type="ECO:0000256" key="7">
    <source>
        <dbReference type="ARBA" id="ARBA00022989"/>
    </source>
</evidence>
<evidence type="ECO:0000313" key="12">
    <source>
        <dbReference type="EMBL" id="GMH63766.1"/>
    </source>
</evidence>
<keyword evidence="8" id="KW-0496">Mitochondrion</keyword>
<evidence type="ECO:0000256" key="2">
    <source>
        <dbReference type="ARBA" id="ARBA00006375"/>
    </source>
</evidence>
<reference evidence="13" key="1">
    <citation type="journal article" date="2023" name="Commun. Biol.">
        <title>Genome analysis of Parmales, the sister group of diatoms, reveals the evolutionary specialization of diatoms from phago-mixotrophs to photoautotrophs.</title>
        <authorList>
            <person name="Ban H."/>
            <person name="Sato S."/>
            <person name="Yoshikawa S."/>
            <person name="Yamada K."/>
            <person name="Nakamura Y."/>
            <person name="Ichinomiya M."/>
            <person name="Sato N."/>
            <person name="Blanc-Mathieu R."/>
            <person name="Endo H."/>
            <person name="Kuwata A."/>
            <person name="Ogata H."/>
        </authorList>
    </citation>
    <scope>NUCLEOTIDE SEQUENCE [LARGE SCALE GENOMIC DNA]</scope>
    <source>
        <strain evidence="13">NIES 3700</strain>
    </source>
</reference>
<name>A0A9W7A460_9STRA</name>
<dbReference type="Gene3D" id="1.50.40.10">
    <property type="entry name" value="Mitochondrial carrier domain"/>
    <property type="match status" value="1"/>
</dbReference>
<sequence>MSTNTQTKPSSKPKYLPNKEQTPLQILLTASTTGAILTALLVSPLDVLKVRQQTSSFLPRVTTKYVGKNVVVESKLKDLVIVNAGITKCLIPSTAIGTDCAPKKIPTSQASAATQRLPPTLSNIIRTEGVTSLYRGLTPSLIMAVPSTAVYFTAYERLRQITDPSYTWLTSSPFLCGSFARTLSTTCVTPLELVRTRWMNISASVPGHTLTDELRTIFLQSGFRGLFHGLNVTLMRDVPFSGVYWLSVEKLRQEGVGDFLGGMLSGIIASCFTTPFDVVKTRMQVELGREINSTREGDGYVKEKGSSRIFKQLWKEEGVAGFWRGNVTRCTRVGPACAVMLGTFSFIKENLL</sequence>
<evidence type="ECO:0000256" key="10">
    <source>
        <dbReference type="PROSITE-ProRule" id="PRU00282"/>
    </source>
</evidence>
<dbReference type="GO" id="GO:0005743">
    <property type="term" value="C:mitochondrial inner membrane"/>
    <property type="evidence" value="ECO:0007669"/>
    <property type="project" value="UniProtKB-SubCell"/>
</dbReference>
<keyword evidence="4 10" id="KW-0812">Transmembrane</keyword>
<keyword evidence="13" id="KW-1185">Reference proteome</keyword>